<name>A0A2S2PYC6_9HEMI</name>
<keyword evidence="7 12" id="KW-1133">Transmembrane helix</keyword>
<comment type="subcellular location">
    <subcellularLocation>
        <location evidence="1">Golgi apparatus membrane</location>
        <topology evidence="1">Single-pass type II membrane protein</topology>
    </subcellularLocation>
</comment>
<evidence type="ECO:0000256" key="8">
    <source>
        <dbReference type="ARBA" id="ARBA00023034"/>
    </source>
</evidence>
<dbReference type="FunFam" id="3.40.50.300:FF:001418">
    <property type="entry name" value="Heparan sulfate 2-o-sulfotransferase"/>
    <property type="match status" value="1"/>
</dbReference>
<evidence type="ECO:0000256" key="5">
    <source>
        <dbReference type="ARBA" id="ARBA00022692"/>
    </source>
</evidence>
<keyword evidence="6" id="KW-0735">Signal-anchor</keyword>
<keyword evidence="5 12" id="KW-0812">Transmembrane</keyword>
<dbReference type="EMBL" id="GGMS01001248">
    <property type="protein sequence ID" value="MBY70451.1"/>
    <property type="molecule type" value="Transcribed_RNA"/>
</dbReference>
<evidence type="ECO:0000256" key="7">
    <source>
        <dbReference type="ARBA" id="ARBA00022989"/>
    </source>
</evidence>
<evidence type="ECO:0000313" key="14">
    <source>
        <dbReference type="Proteomes" id="UP000694846"/>
    </source>
</evidence>
<dbReference type="GO" id="GO:0015012">
    <property type="term" value="P:heparan sulfate proteoglycan biosynthetic process"/>
    <property type="evidence" value="ECO:0007669"/>
    <property type="project" value="UniProtKB-ARBA"/>
</dbReference>
<dbReference type="GO" id="GO:0004394">
    <property type="term" value="F:heparan sulfate 2-sulfotransferase activity"/>
    <property type="evidence" value="ECO:0007669"/>
    <property type="project" value="TreeGrafter"/>
</dbReference>
<dbReference type="InterPro" id="IPR007734">
    <property type="entry name" value="Heparan_SO4_2-O-STrfase"/>
</dbReference>
<keyword evidence="11" id="KW-0325">Glycoprotein</keyword>
<reference evidence="13" key="1">
    <citation type="submission" date="2018-04" db="EMBL/GenBank/DDBJ databases">
        <title>Transcriptome assembly of Sipha flava.</title>
        <authorList>
            <person name="Scully E.D."/>
            <person name="Geib S.M."/>
            <person name="Palmer N.A."/>
            <person name="Koch K."/>
            <person name="Bradshaw J."/>
            <person name="Heng-Moss T."/>
            <person name="Sarath G."/>
        </authorList>
    </citation>
    <scope>NUCLEOTIDE SEQUENCE</scope>
</reference>
<dbReference type="Pfam" id="PF03567">
    <property type="entry name" value="Sulfotransfer_2"/>
    <property type="match status" value="1"/>
</dbReference>
<evidence type="ECO:0000256" key="11">
    <source>
        <dbReference type="ARBA" id="ARBA00023180"/>
    </source>
</evidence>
<dbReference type="InterPro" id="IPR027417">
    <property type="entry name" value="P-loop_NTPase"/>
</dbReference>
<protein>
    <submittedName>
        <fullName evidence="13 15">Heparin sulfate O-sulfotransferase</fullName>
    </submittedName>
</protein>
<dbReference type="GO" id="GO:0000139">
    <property type="term" value="C:Golgi membrane"/>
    <property type="evidence" value="ECO:0007669"/>
    <property type="project" value="UniProtKB-SubCell"/>
</dbReference>
<evidence type="ECO:0000256" key="4">
    <source>
        <dbReference type="ARBA" id="ARBA00022679"/>
    </source>
</evidence>
<dbReference type="Proteomes" id="UP000694846">
    <property type="component" value="Unplaced"/>
</dbReference>
<dbReference type="RefSeq" id="XP_025409181.1">
    <property type="nucleotide sequence ID" value="XM_025553396.1"/>
</dbReference>
<accession>A0A2S2PYC6</accession>
<dbReference type="PANTHER" id="PTHR12129:SF17">
    <property type="entry name" value="HEPARAN SULFATE 2-O-SULFOTRANSFERASE 1"/>
    <property type="match status" value="1"/>
</dbReference>
<dbReference type="PANTHER" id="PTHR12129">
    <property type="entry name" value="HEPARAN SULFATE 2-O-SULFOTRANSFERASE"/>
    <property type="match status" value="1"/>
</dbReference>
<gene>
    <name evidence="13" type="primary">Hs2st</name>
    <name evidence="15" type="synonym">LOC112682710</name>
    <name evidence="13" type="ORF">g.70276</name>
</gene>
<dbReference type="OrthoDB" id="10019582at2759"/>
<evidence type="ECO:0000256" key="10">
    <source>
        <dbReference type="ARBA" id="ARBA00023157"/>
    </source>
</evidence>
<feature type="transmembrane region" description="Helical" evidence="12">
    <location>
        <begin position="12"/>
        <end position="36"/>
    </location>
</feature>
<evidence type="ECO:0000256" key="12">
    <source>
        <dbReference type="SAM" id="Phobius"/>
    </source>
</evidence>
<organism evidence="13">
    <name type="scientific">Sipha flava</name>
    <name type="common">yellow sugarcane aphid</name>
    <dbReference type="NCBI Taxonomy" id="143950"/>
    <lineage>
        <taxon>Eukaryota</taxon>
        <taxon>Metazoa</taxon>
        <taxon>Ecdysozoa</taxon>
        <taxon>Arthropoda</taxon>
        <taxon>Hexapoda</taxon>
        <taxon>Insecta</taxon>
        <taxon>Pterygota</taxon>
        <taxon>Neoptera</taxon>
        <taxon>Paraneoptera</taxon>
        <taxon>Hemiptera</taxon>
        <taxon>Sternorrhyncha</taxon>
        <taxon>Aphidomorpha</taxon>
        <taxon>Aphidoidea</taxon>
        <taxon>Aphididae</taxon>
        <taxon>Sipha</taxon>
    </lineage>
</organism>
<keyword evidence="9 12" id="KW-0472">Membrane</keyword>
<evidence type="ECO:0000256" key="2">
    <source>
        <dbReference type="ARBA" id="ARBA00010569"/>
    </source>
</evidence>
<keyword evidence="14" id="KW-1185">Reference proteome</keyword>
<evidence type="ECO:0000256" key="6">
    <source>
        <dbReference type="ARBA" id="ARBA00022968"/>
    </source>
</evidence>
<proteinExistence type="inferred from homology"/>
<keyword evidence="8" id="KW-0333">Golgi apparatus</keyword>
<dbReference type="Gene3D" id="3.40.50.300">
    <property type="entry name" value="P-loop containing nucleotide triphosphate hydrolases"/>
    <property type="match status" value="1"/>
</dbReference>
<sequence length="383" mass="44842">MFFRVRHQKMLHVYLLIFVVLGILVVLGAMIAYHVLLREQHFQIQAAVAKLANGDLKNLHFESAAIYNSVANSADQKPLVIYNRVPKTGSTSFVNVAYDLHSRNAFRVLHVNVTGNSHQLSIYDQFRFVDNTTRWLRPAFYHGHFAYIDFERYGYQKPYYVQLLRKPLDRLVSYYYFLRYGDDYRPYLVRKKHMDSSTTFDECVERDGADCQANLLWLQIPFLCGQSADCWTPGSEWALKQAKRNVLEKYTLVGVTEHMGEFLHMLELIIPGKMFHNASEHFKHSPKSHLRKTAKKHPLSRKTIQKFHESIIWQMENELYTFVAREFAFAYNKQFPNTPSILNGSMGKHLKSSGYIPPPSFRYEKIYPKPAQFQKKKKSTNHV</sequence>
<dbReference type="InterPro" id="IPR005331">
    <property type="entry name" value="Sulfotransferase"/>
</dbReference>
<comment type="similarity">
    <text evidence="2">Belongs to the sulfotransferase 3 family.</text>
</comment>
<evidence type="ECO:0000256" key="1">
    <source>
        <dbReference type="ARBA" id="ARBA00004323"/>
    </source>
</evidence>
<evidence type="ECO:0000313" key="15">
    <source>
        <dbReference type="RefSeq" id="XP_025409181.1"/>
    </source>
</evidence>
<evidence type="ECO:0000256" key="3">
    <source>
        <dbReference type="ARBA" id="ARBA00011233"/>
    </source>
</evidence>
<keyword evidence="4 13" id="KW-0808">Transferase</keyword>
<keyword evidence="10" id="KW-1015">Disulfide bond</keyword>
<evidence type="ECO:0000313" key="13">
    <source>
        <dbReference type="EMBL" id="MBY70451.1"/>
    </source>
</evidence>
<dbReference type="AlphaFoldDB" id="A0A2S2PYC6"/>
<evidence type="ECO:0000256" key="9">
    <source>
        <dbReference type="ARBA" id="ARBA00023136"/>
    </source>
</evidence>
<comment type="subunit">
    <text evidence="3">Homotrimer.</text>
</comment>
<dbReference type="SUPFAM" id="SSF52540">
    <property type="entry name" value="P-loop containing nucleoside triphosphate hydrolases"/>
    <property type="match status" value="1"/>
</dbReference>
<reference evidence="15" key="2">
    <citation type="submission" date="2025-04" db="UniProtKB">
        <authorList>
            <consortium name="RefSeq"/>
        </authorList>
    </citation>
    <scope>IDENTIFICATION</scope>
    <source>
        <tissue evidence="15">Whole body</tissue>
    </source>
</reference>